<name>A0ABR3W636_9PEZI</name>
<keyword evidence="3" id="KW-1185">Reference proteome</keyword>
<gene>
    <name evidence="2" type="ORF">Daus18300_011570</name>
</gene>
<protein>
    <submittedName>
        <fullName evidence="2">Uncharacterized protein</fullName>
    </submittedName>
</protein>
<proteinExistence type="predicted"/>
<accession>A0ABR3W636</accession>
<reference evidence="2 3" key="1">
    <citation type="journal article" date="2024" name="IMA Fungus">
        <title>IMA Genome - F19 : A genome assembly and annotation guide to empower mycologists, including annotated draft genome sequences of Ceratocystis pirilliformis, Diaporthe australafricana, Fusarium ophioides, Paecilomyces lecythidis, and Sporothrix stenoceras.</title>
        <authorList>
            <person name="Aylward J."/>
            <person name="Wilson A.M."/>
            <person name="Visagie C.M."/>
            <person name="Spraker J."/>
            <person name="Barnes I."/>
            <person name="Buitendag C."/>
            <person name="Ceriani C."/>
            <person name="Del Mar Angel L."/>
            <person name="du Plessis D."/>
            <person name="Fuchs T."/>
            <person name="Gasser K."/>
            <person name="Kramer D."/>
            <person name="Li W."/>
            <person name="Munsamy K."/>
            <person name="Piso A."/>
            <person name="Price J.L."/>
            <person name="Sonnekus B."/>
            <person name="Thomas C."/>
            <person name="van der Nest A."/>
            <person name="van Dijk A."/>
            <person name="van Heerden A."/>
            <person name="van Vuuren N."/>
            <person name="Yilmaz N."/>
            <person name="Duong T.A."/>
            <person name="van der Merwe N.A."/>
            <person name="Wingfield M.J."/>
            <person name="Wingfield B.D."/>
        </authorList>
    </citation>
    <scope>NUCLEOTIDE SEQUENCE [LARGE SCALE GENOMIC DNA]</scope>
    <source>
        <strain evidence="2 3">CMW 18300</strain>
    </source>
</reference>
<evidence type="ECO:0000313" key="3">
    <source>
        <dbReference type="Proteomes" id="UP001583177"/>
    </source>
</evidence>
<evidence type="ECO:0000256" key="1">
    <source>
        <dbReference type="SAM" id="MobiDB-lite"/>
    </source>
</evidence>
<dbReference type="Proteomes" id="UP001583177">
    <property type="component" value="Unassembled WGS sequence"/>
</dbReference>
<dbReference type="PANTHER" id="PTHR39609">
    <property type="entry name" value="RFEG-RELATED"/>
    <property type="match status" value="1"/>
</dbReference>
<evidence type="ECO:0000313" key="2">
    <source>
        <dbReference type="EMBL" id="KAL1854072.1"/>
    </source>
</evidence>
<feature type="region of interest" description="Disordered" evidence="1">
    <location>
        <begin position="102"/>
        <end position="123"/>
    </location>
</feature>
<sequence length="321" mass="36707">MQPPPPPPPLPPLVPAEDARKTAILSPRQNEYFIPRNGIDREVIAADIRPYLGNDAKVRPGTYEDKRTGRVVQGYFVTAYRNLTSAMINDLKADSVKWPQERMIHSGSSRRNAETRSPVTFPTNIYHDSAISNRRDQKEAARYPTAGTSEIHPNAAAQNPYYSGSHILPYLPQSQQLSQYTWYDWPYSDQPHGQPYSVLENRPEPRDTESHELHPIWLQIKALGSVNRTYTLPVDLRNEVERHFEPGTRDWLTRRIIPSLPDDNGETTLEAVLDTVLLLVFVWLYISERYVEVAQHVGLILKSGHDQRVIFVELVARVVAR</sequence>
<organism evidence="2 3">
    <name type="scientific">Diaporthe australafricana</name>
    <dbReference type="NCBI Taxonomy" id="127596"/>
    <lineage>
        <taxon>Eukaryota</taxon>
        <taxon>Fungi</taxon>
        <taxon>Dikarya</taxon>
        <taxon>Ascomycota</taxon>
        <taxon>Pezizomycotina</taxon>
        <taxon>Sordariomycetes</taxon>
        <taxon>Sordariomycetidae</taxon>
        <taxon>Diaporthales</taxon>
        <taxon>Diaporthaceae</taxon>
        <taxon>Diaporthe</taxon>
    </lineage>
</organism>
<comment type="caution">
    <text evidence="2">The sequence shown here is derived from an EMBL/GenBank/DDBJ whole genome shotgun (WGS) entry which is preliminary data.</text>
</comment>
<dbReference type="EMBL" id="JAWRVE010000142">
    <property type="protein sequence ID" value="KAL1854072.1"/>
    <property type="molecule type" value="Genomic_DNA"/>
</dbReference>
<dbReference type="PANTHER" id="PTHR39609:SF1">
    <property type="entry name" value="RFEG"/>
    <property type="match status" value="1"/>
</dbReference>
<feature type="compositionally biased region" description="Polar residues" evidence="1">
    <location>
        <begin position="106"/>
        <end position="123"/>
    </location>
</feature>